<comment type="caution">
    <text evidence="1">The sequence shown here is derived from an EMBL/GenBank/DDBJ whole genome shotgun (WGS) entry which is preliminary data.</text>
</comment>
<proteinExistence type="predicted"/>
<name>X1RAH1_9ZZZZ</name>
<gene>
    <name evidence="1" type="ORF">S12H4_25818</name>
</gene>
<feature type="non-terminal residue" evidence="1">
    <location>
        <position position="31"/>
    </location>
</feature>
<evidence type="ECO:0000313" key="1">
    <source>
        <dbReference type="EMBL" id="GAI77543.1"/>
    </source>
</evidence>
<sequence>MKNPHTLIISLVLIIIFVASGSSVSFSQDKS</sequence>
<organism evidence="1">
    <name type="scientific">marine sediment metagenome</name>
    <dbReference type="NCBI Taxonomy" id="412755"/>
    <lineage>
        <taxon>unclassified sequences</taxon>
        <taxon>metagenomes</taxon>
        <taxon>ecological metagenomes</taxon>
    </lineage>
</organism>
<dbReference type="AlphaFoldDB" id="X1RAH1"/>
<accession>X1RAH1</accession>
<reference evidence="1" key="1">
    <citation type="journal article" date="2014" name="Front. Microbiol.">
        <title>High frequency of phylogenetically diverse reductive dehalogenase-homologous genes in deep subseafloor sedimentary metagenomes.</title>
        <authorList>
            <person name="Kawai M."/>
            <person name="Futagami T."/>
            <person name="Toyoda A."/>
            <person name="Takaki Y."/>
            <person name="Nishi S."/>
            <person name="Hori S."/>
            <person name="Arai W."/>
            <person name="Tsubouchi T."/>
            <person name="Morono Y."/>
            <person name="Uchiyama I."/>
            <person name="Ito T."/>
            <person name="Fujiyama A."/>
            <person name="Inagaki F."/>
            <person name="Takami H."/>
        </authorList>
    </citation>
    <scope>NUCLEOTIDE SEQUENCE</scope>
    <source>
        <strain evidence="1">Expedition CK06-06</strain>
    </source>
</reference>
<dbReference type="EMBL" id="BARW01014588">
    <property type="protein sequence ID" value="GAI77543.1"/>
    <property type="molecule type" value="Genomic_DNA"/>
</dbReference>
<protein>
    <submittedName>
        <fullName evidence="1">Uncharacterized protein</fullName>
    </submittedName>
</protein>